<keyword evidence="1" id="KW-0732">Signal</keyword>
<dbReference type="PROSITE" id="PS51257">
    <property type="entry name" value="PROKAR_LIPOPROTEIN"/>
    <property type="match status" value="1"/>
</dbReference>
<feature type="signal peptide" evidence="1">
    <location>
        <begin position="1"/>
        <end position="23"/>
    </location>
</feature>
<gene>
    <name evidence="2" type="ORF">E5Z56_10550</name>
</gene>
<dbReference type="Proteomes" id="UP000301475">
    <property type="component" value="Chromosome"/>
</dbReference>
<evidence type="ECO:0008006" key="4">
    <source>
        <dbReference type="Google" id="ProtNLM"/>
    </source>
</evidence>
<reference evidence="2 3" key="1">
    <citation type="submission" date="2019-04" db="EMBL/GenBank/DDBJ databases">
        <authorList>
            <person name="Embree M."/>
            <person name="Gaffney J.R."/>
        </authorList>
    </citation>
    <scope>NUCLEOTIDE SEQUENCE [LARGE SCALE GENOMIC DNA]</scope>
    <source>
        <strain evidence="2 3">JE7A12</strain>
    </source>
</reference>
<sequence>MKRNLFFVSFIILAILFTGCSFKDYNCDYKNEEGYSNYICNSKTGCKDMNSFGLVSNLEDKKSQEYYKKNSRVCGDYLITNYLDGVCINRYLGHNNTIKIPKTLDNKPVIMLGDFISDEKYNGKNQIYGAFAGIKDCKITIPSTVKYVTSGALWVSYDADTTGFTDKYENDFASVKIDKNNPYYTYIDNIIYTKDMKTLLYINFYDYYNNEDGEDFYIVVDNIENFEPINQMLYGNYPIYFGKNIKKIDADFGTEDSGNVLVYCYKGTVTEKWAKNKGIYYAFNDNDTTTSDVGAVPGPYGADEYDKKYSKVWKSDDGKFSFTCDNKKRLN</sequence>
<evidence type="ECO:0000313" key="3">
    <source>
        <dbReference type="Proteomes" id="UP000301475"/>
    </source>
</evidence>
<dbReference type="RefSeq" id="WP_138157755.1">
    <property type="nucleotide sequence ID" value="NZ_CP039381.1"/>
</dbReference>
<accession>A0A4P8XXI7</accession>
<dbReference type="KEGG" id="ruj:E5Z56_10550"/>
<dbReference type="EMBL" id="CP039381">
    <property type="protein sequence ID" value="QCT07767.1"/>
    <property type="molecule type" value="Genomic_DNA"/>
</dbReference>
<dbReference type="AlphaFoldDB" id="A0A4P8XXI7"/>
<keyword evidence="3" id="KW-1185">Reference proteome</keyword>
<evidence type="ECO:0000313" key="2">
    <source>
        <dbReference type="EMBL" id="QCT07767.1"/>
    </source>
</evidence>
<feature type="chain" id="PRO_5020464680" description="Lipoprotein" evidence="1">
    <location>
        <begin position="24"/>
        <end position="331"/>
    </location>
</feature>
<name>A0A4P8XXI7_9FIRM</name>
<evidence type="ECO:0000256" key="1">
    <source>
        <dbReference type="SAM" id="SignalP"/>
    </source>
</evidence>
<organism evidence="2 3">
    <name type="scientific">Ruminococcus bovis</name>
    <dbReference type="NCBI Taxonomy" id="2564099"/>
    <lineage>
        <taxon>Bacteria</taxon>
        <taxon>Bacillati</taxon>
        <taxon>Bacillota</taxon>
        <taxon>Clostridia</taxon>
        <taxon>Eubacteriales</taxon>
        <taxon>Oscillospiraceae</taxon>
        <taxon>Ruminococcus</taxon>
    </lineage>
</organism>
<dbReference type="OrthoDB" id="1814257at2"/>
<proteinExistence type="predicted"/>
<protein>
    <recommendedName>
        <fullName evidence="4">Lipoprotein</fullName>
    </recommendedName>
</protein>